<keyword evidence="3" id="KW-1185">Reference proteome</keyword>
<name>A0A9D4M407_DREPO</name>
<protein>
    <recommendedName>
        <fullName evidence="4">Secreted protein</fullName>
    </recommendedName>
</protein>
<evidence type="ECO:0008006" key="4">
    <source>
        <dbReference type="Google" id="ProtNLM"/>
    </source>
</evidence>
<dbReference type="EMBL" id="JAIWYP010000002">
    <property type="protein sequence ID" value="KAH3870457.1"/>
    <property type="molecule type" value="Genomic_DNA"/>
</dbReference>
<gene>
    <name evidence="2" type="ORF">DPMN_033645</name>
</gene>
<dbReference type="AlphaFoldDB" id="A0A9D4M407"/>
<comment type="caution">
    <text evidence="2">The sequence shown here is derived from an EMBL/GenBank/DDBJ whole genome shotgun (WGS) entry which is preliminary data.</text>
</comment>
<accession>A0A9D4M407</accession>
<reference evidence="2" key="1">
    <citation type="journal article" date="2019" name="bioRxiv">
        <title>The Genome of the Zebra Mussel, Dreissena polymorpha: A Resource for Invasive Species Research.</title>
        <authorList>
            <person name="McCartney M.A."/>
            <person name="Auch B."/>
            <person name="Kono T."/>
            <person name="Mallez S."/>
            <person name="Zhang Y."/>
            <person name="Obille A."/>
            <person name="Becker A."/>
            <person name="Abrahante J.E."/>
            <person name="Garbe J."/>
            <person name="Badalamenti J.P."/>
            <person name="Herman A."/>
            <person name="Mangelson H."/>
            <person name="Liachko I."/>
            <person name="Sullivan S."/>
            <person name="Sone E.D."/>
            <person name="Koren S."/>
            <person name="Silverstein K.A.T."/>
            <person name="Beckman K.B."/>
            <person name="Gohl D.M."/>
        </authorList>
    </citation>
    <scope>NUCLEOTIDE SEQUENCE</scope>
    <source>
        <strain evidence="2">Duluth1</strain>
        <tissue evidence="2">Whole animal</tissue>
    </source>
</reference>
<feature type="signal peptide" evidence="1">
    <location>
        <begin position="1"/>
        <end position="17"/>
    </location>
</feature>
<evidence type="ECO:0000313" key="3">
    <source>
        <dbReference type="Proteomes" id="UP000828390"/>
    </source>
</evidence>
<feature type="chain" id="PRO_5038976459" description="Secreted protein" evidence="1">
    <location>
        <begin position="18"/>
        <end position="63"/>
    </location>
</feature>
<evidence type="ECO:0000313" key="2">
    <source>
        <dbReference type="EMBL" id="KAH3870457.1"/>
    </source>
</evidence>
<proteinExistence type="predicted"/>
<reference evidence="2" key="2">
    <citation type="submission" date="2020-11" db="EMBL/GenBank/DDBJ databases">
        <authorList>
            <person name="McCartney M.A."/>
            <person name="Auch B."/>
            <person name="Kono T."/>
            <person name="Mallez S."/>
            <person name="Becker A."/>
            <person name="Gohl D.M."/>
            <person name="Silverstein K.A.T."/>
            <person name="Koren S."/>
            <person name="Bechman K.B."/>
            <person name="Herman A."/>
            <person name="Abrahante J.E."/>
            <person name="Garbe J."/>
        </authorList>
    </citation>
    <scope>NUCLEOTIDE SEQUENCE</scope>
    <source>
        <strain evidence="2">Duluth1</strain>
        <tissue evidence="2">Whole animal</tissue>
    </source>
</reference>
<organism evidence="2 3">
    <name type="scientific">Dreissena polymorpha</name>
    <name type="common">Zebra mussel</name>
    <name type="synonym">Mytilus polymorpha</name>
    <dbReference type="NCBI Taxonomy" id="45954"/>
    <lineage>
        <taxon>Eukaryota</taxon>
        <taxon>Metazoa</taxon>
        <taxon>Spiralia</taxon>
        <taxon>Lophotrochozoa</taxon>
        <taxon>Mollusca</taxon>
        <taxon>Bivalvia</taxon>
        <taxon>Autobranchia</taxon>
        <taxon>Heteroconchia</taxon>
        <taxon>Euheterodonta</taxon>
        <taxon>Imparidentia</taxon>
        <taxon>Neoheterodontei</taxon>
        <taxon>Myida</taxon>
        <taxon>Dreissenoidea</taxon>
        <taxon>Dreissenidae</taxon>
        <taxon>Dreissena</taxon>
    </lineage>
</organism>
<dbReference type="Proteomes" id="UP000828390">
    <property type="component" value="Unassembled WGS sequence"/>
</dbReference>
<keyword evidence="1" id="KW-0732">Signal</keyword>
<evidence type="ECO:0000256" key="1">
    <source>
        <dbReference type="SAM" id="SignalP"/>
    </source>
</evidence>
<sequence length="63" mass="7087">MLLIFFAFSSMCLNCSCTSVTMSFFRVVTGFAAGSCSLYTRLVMMMSGNLTSLDWTSCRTRDW</sequence>